<keyword evidence="1" id="KW-1133">Transmembrane helix</keyword>
<dbReference type="EMBL" id="VSSQ01000154">
    <property type="protein sequence ID" value="MPL81745.1"/>
    <property type="molecule type" value="Genomic_DNA"/>
</dbReference>
<evidence type="ECO:0000256" key="1">
    <source>
        <dbReference type="SAM" id="Phobius"/>
    </source>
</evidence>
<evidence type="ECO:0008006" key="3">
    <source>
        <dbReference type="Google" id="ProtNLM"/>
    </source>
</evidence>
<reference evidence="2" key="1">
    <citation type="submission" date="2019-08" db="EMBL/GenBank/DDBJ databases">
        <authorList>
            <person name="Kucharzyk K."/>
            <person name="Murdoch R.W."/>
            <person name="Higgins S."/>
            <person name="Loffler F."/>
        </authorList>
    </citation>
    <scope>NUCLEOTIDE SEQUENCE</scope>
</reference>
<proteinExistence type="predicted"/>
<name>A0A644USR1_9ZZZZ</name>
<comment type="caution">
    <text evidence="2">The sequence shown here is derived from an EMBL/GenBank/DDBJ whole genome shotgun (WGS) entry which is preliminary data.</text>
</comment>
<feature type="transmembrane region" description="Helical" evidence="1">
    <location>
        <begin position="94"/>
        <end position="116"/>
    </location>
</feature>
<dbReference type="AlphaFoldDB" id="A0A644USR1"/>
<keyword evidence="1" id="KW-0472">Membrane</keyword>
<organism evidence="2">
    <name type="scientific">bioreactor metagenome</name>
    <dbReference type="NCBI Taxonomy" id="1076179"/>
    <lineage>
        <taxon>unclassified sequences</taxon>
        <taxon>metagenomes</taxon>
        <taxon>ecological metagenomes</taxon>
    </lineage>
</organism>
<keyword evidence="1" id="KW-0812">Transmembrane</keyword>
<accession>A0A644USR1</accession>
<evidence type="ECO:0000313" key="2">
    <source>
        <dbReference type="EMBL" id="MPL81745.1"/>
    </source>
</evidence>
<sequence length="160" mass="18096">MKCREAQKLILDYTATKGIRQDNPDLNRHLQQCTTCRRMSEMYSSAFQALAADRITELNPDFHNKVMERIKPGVARPVKQIWSPDITYQLSRSLAGLAAAIFLGIWIGSRVLTYLFSGPAIPDGAIVSAQDSYAQEISFQDEAVDRLESYFFDNNNSENK</sequence>
<gene>
    <name evidence="2" type="ORF">SDC9_27675</name>
</gene>
<protein>
    <recommendedName>
        <fullName evidence="3">Zinc-finger domain-containing protein</fullName>
    </recommendedName>
</protein>